<keyword evidence="2 9" id="KW-0645">Protease</keyword>
<accession>A0ABW1ZYV3</accession>
<reference evidence="12" key="1">
    <citation type="journal article" date="2019" name="Int. J. Syst. Evol. Microbiol.">
        <title>The Global Catalogue of Microorganisms (GCM) 10K type strain sequencing project: providing services to taxonomists for standard genome sequencing and annotation.</title>
        <authorList>
            <consortium name="The Broad Institute Genomics Platform"/>
            <consortium name="The Broad Institute Genome Sequencing Center for Infectious Disease"/>
            <person name="Wu L."/>
            <person name="Ma J."/>
        </authorList>
    </citation>
    <scope>NUCLEOTIDE SEQUENCE [LARGE SCALE GENOMIC DNA]</scope>
    <source>
        <strain evidence="12">NBRC 111756</strain>
    </source>
</reference>
<dbReference type="Proteomes" id="UP001596422">
    <property type="component" value="Unassembled WGS sequence"/>
</dbReference>
<evidence type="ECO:0000256" key="3">
    <source>
        <dbReference type="ARBA" id="ARBA00022723"/>
    </source>
</evidence>
<evidence type="ECO:0000256" key="5">
    <source>
        <dbReference type="ARBA" id="ARBA00022833"/>
    </source>
</evidence>
<feature type="binding site" evidence="9">
    <location>
        <position position="118"/>
    </location>
    <ligand>
        <name>Zn(2+)</name>
        <dbReference type="ChEBI" id="CHEBI:29105"/>
        <note>catalytic</note>
    </ligand>
</feature>
<gene>
    <name evidence="9" type="primary">ddpX</name>
    <name evidence="11" type="ORF">ACFQDL_09950</name>
</gene>
<evidence type="ECO:0000256" key="10">
    <source>
        <dbReference type="PIRNR" id="PIRNR026671"/>
    </source>
</evidence>
<proteinExistence type="inferred from homology"/>
<protein>
    <recommendedName>
        <fullName evidence="9 10">D-alanyl-D-alanine dipeptidase</fullName>
        <shortName evidence="9 10">D-Ala-D-Ala dipeptidase</shortName>
        <ecNumber evidence="9 10">3.4.13.22</ecNumber>
    </recommendedName>
</protein>
<evidence type="ECO:0000256" key="9">
    <source>
        <dbReference type="HAMAP-Rule" id="MF_01924"/>
    </source>
</evidence>
<evidence type="ECO:0000313" key="11">
    <source>
        <dbReference type="EMBL" id="MFC6670370.1"/>
    </source>
</evidence>
<dbReference type="CDD" id="cd14817">
    <property type="entry name" value="D-Ala-D-Ala_dipeptidase_VanX"/>
    <property type="match status" value="1"/>
</dbReference>
<comment type="function">
    <text evidence="9 10">Catalyzes hydrolysis of the D-alanyl-D-alanine dipeptide.</text>
</comment>
<evidence type="ECO:0000256" key="6">
    <source>
        <dbReference type="ARBA" id="ARBA00022997"/>
    </source>
</evidence>
<keyword evidence="8 10" id="KW-0961">Cell wall biogenesis/degradation</keyword>
<keyword evidence="6 9" id="KW-0224">Dipeptidase</keyword>
<comment type="similarity">
    <text evidence="9 10">Belongs to the peptidase M15D family.</text>
</comment>
<name>A0ABW1ZYV3_9GAMM</name>
<dbReference type="SUPFAM" id="SSF55166">
    <property type="entry name" value="Hedgehog/DD-peptidase"/>
    <property type="match status" value="1"/>
</dbReference>
<evidence type="ECO:0000313" key="12">
    <source>
        <dbReference type="Proteomes" id="UP001596422"/>
    </source>
</evidence>
<evidence type="ECO:0000256" key="1">
    <source>
        <dbReference type="ARBA" id="ARBA00001362"/>
    </source>
</evidence>
<dbReference type="PIRSF" id="PIRSF026671">
    <property type="entry name" value="AA_dipeptidase"/>
    <property type="match status" value="1"/>
</dbReference>
<evidence type="ECO:0000256" key="7">
    <source>
        <dbReference type="ARBA" id="ARBA00023049"/>
    </source>
</evidence>
<comment type="catalytic activity">
    <reaction evidence="1 9 10">
        <text>D-alanyl-D-alanine + H2O = 2 D-alanine</text>
        <dbReference type="Rhea" id="RHEA:20661"/>
        <dbReference type="ChEBI" id="CHEBI:15377"/>
        <dbReference type="ChEBI" id="CHEBI:57416"/>
        <dbReference type="ChEBI" id="CHEBI:57822"/>
        <dbReference type="EC" id="3.4.13.22"/>
    </reaction>
</comment>
<dbReference type="EMBL" id="JBHSWE010000001">
    <property type="protein sequence ID" value="MFC6670370.1"/>
    <property type="molecule type" value="Genomic_DNA"/>
</dbReference>
<dbReference type="InterPro" id="IPR000755">
    <property type="entry name" value="A_A_dipeptidase"/>
</dbReference>
<dbReference type="InterPro" id="IPR009045">
    <property type="entry name" value="Zn_M74/Hedgehog-like"/>
</dbReference>
<dbReference type="EC" id="3.4.13.22" evidence="9 10"/>
<comment type="cofactor">
    <cofactor evidence="9">
        <name>Zn(2+)</name>
        <dbReference type="ChEBI" id="CHEBI:29105"/>
    </cofactor>
    <text evidence="9">Binds 1 zinc ion per subunit.</text>
</comment>
<feature type="binding site" evidence="9">
    <location>
        <position position="186"/>
    </location>
    <ligand>
        <name>Zn(2+)</name>
        <dbReference type="ChEBI" id="CHEBI:29105"/>
        <note>catalytic</note>
    </ligand>
</feature>
<dbReference type="PANTHER" id="PTHR43126:SF1">
    <property type="entry name" value="D-ALANYL-D-ALANINE DIPEPTIDASE"/>
    <property type="match status" value="1"/>
</dbReference>
<evidence type="ECO:0000256" key="4">
    <source>
        <dbReference type="ARBA" id="ARBA00022801"/>
    </source>
</evidence>
<feature type="site" description="Transition state stabilizer" evidence="9">
    <location>
        <position position="73"/>
    </location>
</feature>
<keyword evidence="12" id="KW-1185">Reference proteome</keyword>
<feature type="active site" description="Proton donor/acceptor" evidence="9">
    <location>
        <position position="183"/>
    </location>
</feature>
<dbReference type="RefSeq" id="WP_379908875.1">
    <property type="nucleotide sequence ID" value="NZ_JBHSWE010000001.1"/>
</dbReference>
<dbReference type="Gene3D" id="3.30.1380.10">
    <property type="match status" value="1"/>
</dbReference>
<dbReference type="PANTHER" id="PTHR43126">
    <property type="entry name" value="D-ALANYL-D-ALANINE DIPEPTIDASE"/>
    <property type="match status" value="1"/>
</dbReference>
<evidence type="ECO:0000256" key="2">
    <source>
        <dbReference type="ARBA" id="ARBA00022670"/>
    </source>
</evidence>
<keyword evidence="3 9" id="KW-0479">Metal-binding</keyword>
<keyword evidence="4 9" id="KW-0378">Hydrolase</keyword>
<keyword evidence="7 9" id="KW-0482">Metalloprotease</keyword>
<sequence length="204" mass="23682">MTAPAPFIDLIELCPTLRLDIRYHGSDNFIGLPVDGYEAPRAWLTGPAARALVQVQRRLELFDLSLKIFDAYRPQRAVDHFIRWCDSPCDPQLKTLYYPELEKSQLFEEGYLNRHSTHSRGSTVDLTIVSCDGATELDMGTRFDFFGPESWLDCDSIPPQARANRLLLQRLMVEAGFIPFHHEWWHFTLRDEPYPHTCFDIPIR</sequence>
<organism evidence="11 12">
    <name type="scientific">Marinobacterium aestuariivivens</name>
    <dbReference type="NCBI Taxonomy" id="1698799"/>
    <lineage>
        <taxon>Bacteria</taxon>
        <taxon>Pseudomonadati</taxon>
        <taxon>Pseudomonadota</taxon>
        <taxon>Gammaproteobacteria</taxon>
        <taxon>Oceanospirillales</taxon>
        <taxon>Oceanospirillaceae</taxon>
        <taxon>Marinobacterium</taxon>
    </lineage>
</organism>
<dbReference type="Pfam" id="PF01427">
    <property type="entry name" value="Peptidase_M15"/>
    <property type="match status" value="1"/>
</dbReference>
<dbReference type="HAMAP" id="MF_01924">
    <property type="entry name" value="A_A_dipeptidase"/>
    <property type="match status" value="1"/>
</dbReference>
<feature type="binding site" evidence="9">
    <location>
        <position position="125"/>
    </location>
    <ligand>
        <name>Zn(2+)</name>
        <dbReference type="ChEBI" id="CHEBI:29105"/>
        <note>catalytic</note>
    </ligand>
</feature>
<comment type="caution">
    <text evidence="11">The sequence shown here is derived from an EMBL/GenBank/DDBJ whole genome shotgun (WGS) entry which is preliminary data.</text>
</comment>
<keyword evidence="5 9" id="KW-0862">Zinc</keyword>
<evidence type="ECO:0000256" key="8">
    <source>
        <dbReference type="ARBA" id="ARBA00023316"/>
    </source>
</evidence>